<keyword evidence="10" id="KW-1185">Reference proteome</keyword>
<dbReference type="InterPro" id="IPR027417">
    <property type="entry name" value="P-loop_NTPase"/>
</dbReference>
<evidence type="ECO:0000313" key="10">
    <source>
        <dbReference type="Proteomes" id="UP000479000"/>
    </source>
</evidence>
<keyword evidence="2" id="KW-0132">Cell division</keyword>
<dbReference type="GO" id="GO:0005634">
    <property type="term" value="C:nucleus"/>
    <property type="evidence" value="ECO:0007669"/>
    <property type="project" value="UniProtKB-SubCell"/>
</dbReference>
<dbReference type="Gene3D" id="3.40.50.300">
    <property type="entry name" value="P-loop containing nucleotide triphosphate hydrolases"/>
    <property type="match status" value="1"/>
</dbReference>
<keyword evidence="6" id="KW-0175">Coiled coil</keyword>
<evidence type="ECO:0000313" key="9">
    <source>
        <dbReference type="EMBL" id="CAB0012730.1"/>
    </source>
</evidence>
<evidence type="ECO:0000256" key="2">
    <source>
        <dbReference type="ARBA" id="ARBA00022618"/>
    </source>
</evidence>
<sequence length="205" mass="23952">NVTRWENAVKDDEEELNIARQAEAKQQGELEKEMRQIEELKSKRLGFKQEVDKTDESIGKNRHRLFGPVRKFERHRRGRREESRRQIGQSHRRPIAHVAADPSAEHEKFVIFWIFHYRSYQPAPFFVLDEIDAALDNTNISKVANYIHSETTNLQTIVISLKEEFFSHADALIGICPDGVDNYSNTWILQLICNINYSRSNALTE</sequence>
<evidence type="ECO:0000256" key="7">
    <source>
        <dbReference type="SAM" id="MobiDB-lite"/>
    </source>
</evidence>
<evidence type="ECO:0000256" key="6">
    <source>
        <dbReference type="SAM" id="Coils"/>
    </source>
</evidence>
<evidence type="ECO:0000259" key="8">
    <source>
        <dbReference type="Pfam" id="PF02463"/>
    </source>
</evidence>
<evidence type="ECO:0000256" key="3">
    <source>
        <dbReference type="ARBA" id="ARBA00022776"/>
    </source>
</evidence>
<dbReference type="Pfam" id="PF02463">
    <property type="entry name" value="SMC_N"/>
    <property type="match status" value="1"/>
</dbReference>
<dbReference type="GO" id="GO:0007062">
    <property type="term" value="P:sister chromatid cohesion"/>
    <property type="evidence" value="ECO:0007669"/>
    <property type="project" value="TreeGrafter"/>
</dbReference>
<dbReference type="Proteomes" id="UP000479000">
    <property type="component" value="Unassembled WGS sequence"/>
</dbReference>
<keyword evidence="4" id="KW-0539">Nucleus</keyword>
<accession>A0A6H5H8I1</accession>
<dbReference type="AlphaFoldDB" id="A0A6H5H8I1"/>
<dbReference type="GO" id="GO:0003677">
    <property type="term" value="F:DNA binding"/>
    <property type="evidence" value="ECO:0007669"/>
    <property type="project" value="TreeGrafter"/>
</dbReference>
<keyword evidence="3" id="KW-0498">Mitosis</keyword>
<name>A0A6H5H8I1_9HEMI</name>
<evidence type="ECO:0000256" key="1">
    <source>
        <dbReference type="ARBA" id="ARBA00004123"/>
    </source>
</evidence>
<feature type="coiled-coil region" evidence="6">
    <location>
        <begin position="2"/>
        <end position="50"/>
    </location>
</feature>
<protein>
    <recommendedName>
        <fullName evidence="8">RecF/RecN/SMC N-terminal domain-containing protein</fullName>
    </recommendedName>
</protein>
<gene>
    <name evidence="9" type="ORF">NTEN_LOCUS17429</name>
</gene>
<dbReference type="InterPro" id="IPR003395">
    <property type="entry name" value="RecF/RecN/SMC_N"/>
</dbReference>
<feature type="domain" description="RecF/RecN/SMC N-terminal" evidence="8">
    <location>
        <begin position="114"/>
        <end position="177"/>
    </location>
</feature>
<proteinExistence type="predicted"/>
<feature type="region of interest" description="Disordered" evidence="7">
    <location>
        <begin position="75"/>
        <end position="95"/>
    </location>
</feature>
<organism evidence="9 10">
    <name type="scientific">Nesidiocoris tenuis</name>
    <dbReference type="NCBI Taxonomy" id="355587"/>
    <lineage>
        <taxon>Eukaryota</taxon>
        <taxon>Metazoa</taxon>
        <taxon>Ecdysozoa</taxon>
        <taxon>Arthropoda</taxon>
        <taxon>Hexapoda</taxon>
        <taxon>Insecta</taxon>
        <taxon>Pterygota</taxon>
        <taxon>Neoptera</taxon>
        <taxon>Paraneoptera</taxon>
        <taxon>Hemiptera</taxon>
        <taxon>Heteroptera</taxon>
        <taxon>Panheteroptera</taxon>
        <taxon>Cimicomorpha</taxon>
        <taxon>Miridae</taxon>
        <taxon>Dicyphina</taxon>
        <taxon>Nesidiocoris</taxon>
    </lineage>
</organism>
<dbReference type="SUPFAM" id="SSF52540">
    <property type="entry name" value="P-loop containing nucleoside triphosphate hydrolases"/>
    <property type="match status" value="1"/>
</dbReference>
<dbReference type="EMBL" id="CADCXU010025629">
    <property type="protein sequence ID" value="CAB0012730.1"/>
    <property type="molecule type" value="Genomic_DNA"/>
</dbReference>
<reference evidence="9 10" key="1">
    <citation type="submission" date="2020-02" db="EMBL/GenBank/DDBJ databases">
        <authorList>
            <person name="Ferguson B K."/>
        </authorList>
    </citation>
    <scope>NUCLEOTIDE SEQUENCE [LARGE SCALE GENOMIC DNA]</scope>
</reference>
<comment type="subcellular location">
    <subcellularLocation>
        <location evidence="1">Nucleus</location>
    </subcellularLocation>
</comment>
<keyword evidence="5" id="KW-0131">Cell cycle</keyword>
<feature type="non-terminal residue" evidence="9">
    <location>
        <position position="1"/>
    </location>
</feature>
<evidence type="ECO:0000256" key="5">
    <source>
        <dbReference type="ARBA" id="ARBA00023306"/>
    </source>
</evidence>
<dbReference type="PANTHER" id="PTHR18937:SF12">
    <property type="entry name" value="STRUCTURAL MAINTENANCE OF CHROMOSOMES PROTEIN"/>
    <property type="match status" value="1"/>
</dbReference>
<dbReference type="GO" id="GO:0051301">
    <property type="term" value="P:cell division"/>
    <property type="evidence" value="ECO:0007669"/>
    <property type="project" value="UniProtKB-KW"/>
</dbReference>
<dbReference type="OrthoDB" id="413649at2759"/>
<dbReference type="GO" id="GO:0008278">
    <property type="term" value="C:cohesin complex"/>
    <property type="evidence" value="ECO:0007669"/>
    <property type="project" value="TreeGrafter"/>
</dbReference>
<evidence type="ECO:0000256" key="4">
    <source>
        <dbReference type="ARBA" id="ARBA00023242"/>
    </source>
</evidence>
<dbReference type="PANTHER" id="PTHR18937">
    <property type="entry name" value="STRUCTURAL MAINTENANCE OF CHROMOSOMES SMC FAMILY MEMBER"/>
    <property type="match status" value="1"/>
</dbReference>